<dbReference type="Proteomes" id="UP001500194">
    <property type="component" value="Unassembled WGS sequence"/>
</dbReference>
<dbReference type="AlphaFoldDB" id="A0AAV3T1N1"/>
<keyword evidence="2" id="KW-1185">Reference proteome</keyword>
<gene>
    <name evidence="1" type="ORF">GCM10009019_15330</name>
</gene>
<organism evidence="1 2">
    <name type="scientific">Salarchaeum japonicum</name>
    <dbReference type="NCBI Taxonomy" id="555573"/>
    <lineage>
        <taxon>Archaea</taxon>
        <taxon>Methanobacteriati</taxon>
        <taxon>Methanobacteriota</taxon>
        <taxon>Stenosarchaea group</taxon>
        <taxon>Halobacteria</taxon>
        <taxon>Halobacteriales</taxon>
        <taxon>Halobacteriaceae</taxon>
    </lineage>
</organism>
<proteinExistence type="predicted"/>
<name>A0AAV3T1N1_9EURY</name>
<reference evidence="1 2" key="1">
    <citation type="journal article" date="2019" name="Int. J. Syst. Evol. Microbiol.">
        <title>The Global Catalogue of Microorganisms (GCM) 10K type strain sequencing project: providing services to taxonomists for standard genome sequencing and annotation.</title>
        <authorList>
            <consortium name="The Broad Institute Genomics Platform"/>
            <consortium name="The Broad Institute Genome Sequencing Center for Infectious Disease"/>
            <person name="Wu L."/>
            <person name="Ma J."/>
        </authorList>
    </citation>
    <scope>NUCLEOTIDE SEQUENCE [LARGE SCALE GENOMIC DNA]</scope>
    <source>
        <strain evidence="1 2">JCM 16327</strain>
    </source>
</reference>
<dbReference type="GeneID" id="68573790"/>
<dbReference type="RefSeq" id="WP_227260783.1">
    <property type="nucleotide sequence ID" value="NZ_BAAADU010000002.1"/>
</dbReference>
<comment type="caution">
    <text evidence="1">The sequence shown here is derived from an EMBL/GenBank/DDBJ whole genome shotgun (WGS) entry which is preliminary data.</text>
</comment>
<protein>
    <submittedName>
        <fullName evidence="1">Uncharacterized protein</fullName>
    </submittedName>
</protein>
<dbReference type="EMBL" id="BAAADU010000002">
    <property type="protein sequence ID" value="GAA0652979.1"/>
    <property type="molecule type" value="Genomic_DNA"/>
</dbReference>
<accession>A0AAV3T1N1</accession>
<evidence type="ECO:0000313" key="1">
    <source>
        <dbReference type="EMBL" id="GAA0652979.1"/>
    </source>
</evidence>
<sequence length="167" mass="17315">MATVDDDVLVEAASLGGNLGAVGLVALLERAHEADAPGVSRAVVDAYVSELGDSMDADALRSEVGERLTNSPRWVTEGALYEVANGRVSRFPREWHDELDAGSGLVAFVRVLGADRDGEGVPLELLVAAAATLGGRGEAETRDAVESLTADGVLARADESVRVAESS</sequence>
<evidence type="ECO:0000313" key="2">
    <source>
        <dbReference type="Proteomes" id="UP001500194"/>
    </source>
</evidence>